<protein>
    <recommendedName>
        <fullName evidence="4">Reverse transcriptase domain-containing protein</fullName>
    </recommendedName>
</protein>
<keyword evidence="6" id="KW-1185">Reference proteome</keyword>
<feature type="coiled-coil region" evidence="1">
    <location>
        <begin position="512"/>
        <end position="546"/>
    </location>
</feature>
<keyword evidence="3" id="KW-0812">Transmembrane</keyword>
<evidence type="ECO:0000256" key="1">
    <source>
        <dbReference type="SAM" id="Coils"/>
    </source>
</evidence>
<feature type="compositionally biased region" description="Basic and acidic residues" evidence="2">
    <location>
        <begin position="45"/>
        <end position="57"/>
    </location>
</feature>
<reference evidence="5" key="1">
    <citation type="submission" date="2023-07" db="EMBL/GenBank/DDBJ databases">
        <title>A chromosome-level genome assembly of Lolium multiflorum.</title>
        <authorList>
            <person name="Chen Y."/>
            <person name="Copetti D."/>
            <person name="Kolliker R."/>
            <person name="Studer B."/>
        </authorList>
    </citation>
    <scope>NUCLEOTIDE SEQUENCE</scope>
    <source>
        <strain evidence="5">02402/16</strain>
        <tissue evidence="5">Leaf</tissue>
    </source>
</reference>
<evidence type="ECO:0000259" key="4">
    <source>
        <dbReference type="Pfam" id="PF00078"/>
    </source>
</evidence>
<name>A0AAD8WPM9_LOLMU</name>
<dbReference type="Proteomes" id="UP001231189">
    <property type="component" value="Unassembled WGS sequence"/>
</dbReference>
<proteinExistence type="predicted"/>
<keyword evidence="3" id="KW-0472">Membrane</keyword>
<dbReference type="InterPro" id="IPR043502">
    <property type="entry name" value="DNA/RNA_pol_sf"/>
</dbReference>
<sequence>MAWRTLCSGGPAPFASFSSRTPSSRKPKPQRDPHEGLQPPAGRRTPREKSSRRAGIRREIPSRREIDAIAIVIERDIISIIIIIISTIYTAITTAAPLNPSSCCQHLLLLVGIVILTYRRYYDTPPILVGHQDYFLAPGSEALLQHLENSESEAFRKERDELEEIFLRQPILKHDLPVEDLGTTPPPKEDPVFDLKPLPDNLKYAHIDDKKIYPVIISSKLSEIEEERLLEILKKHRGAIGYTLDDLKGISPSICQHAINMEEDAKPVVEHQRRLIPKMKEVVRNEVLKLLEAGIIYPIADSRWVSPVHCVPKKGGMSVVPNDNDELIPQRIVVGYRMCIDFRKVNKVTKKDHYPLPFIDQMLERCMSAIFHGFCESIVEVFMDDFSVYGNSFDNCLRNLDKVLQRCEETNLVLNWEKCHFMVNEGIVLRHKISKRGIEVDRAKVEAIEKMPYPRDVKDRKGADNPVADNLSRLENIAYDPVPVNDSFPNEQLAVIKGALPPALDLDSFPCVEEAIRVADEFCDQYRALRREVEILQEENQRLRRMLEYYSNPSTRPSPPHSGNNESFQVLVQNCKIEKLKLKEILMKREKNPSPPSPKE</sequence>
<dbReference type="PANTHER" id="PTHR24559">
    <property type="entry name" value="TRANSPOSON TY3-I GAG-POL POLYPROTEIN"/>
    <property type="match status" value="1"/>
</dbReference>
<evidence type="ECO:0000256" key="2">
    <source>
        <dbReference type="SAM" id="MobiDB-lite"/>
    </source>
</evidence>
<dbReference type="EMBL" id="JAUUTY010000003">
    <property type="protein sequence ID" value="KAK1668063.1"/>
    <property type="molecule type" value="Genomic_DNA"/>
</dbReference>
<organism evidence="5 6">
    <name type="scientific">Lolium multiflorum</name>
    <name type="common">Italian ryegrass</name>
    <name type="synonym">Lolium perenne subsp. multiflorum</name>
    <dbReference type="NCBI Taxonomy" id="4521"/>
    <lineage>
        <taxon>Eukaryota</taxon>
        <taxon>Viridiplantae</taxon>
        <taxon>Streptophyta</taxon>
        <taxon>Embryophyta</taxon>
        <taxon>Tracheophyta</taxon>
        <taxon>Spermatophyta</taxon>
        <taxon>Magnoliopsida</taxon>
        <taxon>Liliopsida</taxon>
        <taxon>Poales</taxon>
        <taxon>Poaceae</taxon>
        <taxon>BOP clade</taxon>
        <taxon>Pooideae</taxon>
        <taxon>Poodae</taxon>
        <taxon>Poeae</taxon>
        <taxon>Poeae Chloroplast Group 2 (Poeae type)</taxon>
        <taxon>Loliodinae</taxon>
        <taxon>Loliinae</taxon>
        <taxon>Lolium</taxon>
    </lineage>
</organism>
<dbReference type="Pfam" id="PF00078">
    <property type="entry name" value="RVT_1"/>
    <property type="match status" value="1"/>
</dbReference>
<accession>A0AAD8WPM9</accession>
<dbReference type="AlphaFoldDB" id="A0AAD8WPM9"/>
<dbReference type="CDD" id="cd01647">
    <property type="entry name" value="RT_LTR"/>
    <property type="match status" value="1"/>
</dbReference>
<dbReference type="InterPro" id="IPR043128">
    <property type="entry name" value="Rev_trsase/Diguanyl_cyclase"/>
</dbReference>
<feature type="compositionally biased region" description="Low complexity" evidence="2">
    <location>
        <begin position="11"/>
        <end position="22"/>
    </location>
</feature>
<evidence type="ECO:0000313" key="5">
    <source>
        <dbReference type="EMBL" id="KAK1668063.1"/>
    </source>
</evidence>
<feature type="transmembrane region" description="Helical" evidence="3">
    <location>
        <begin position="68"/>
        <end position="92"/>
    </location>
</feature>
<dbReference type="Gene3D" id="3.30.70.270">
    <property type="match status" value="2"/>
</dbReference>
<dbReference type="InterPro" id="IPR053134">
    <property type="entry name" value="RNA-dir_DNA_polymerase"/>
</dbReference>
<comment type="caution">
    <text evidence="5">The sequence shown here is derived from an EMBL/GenBank/DDBJ whole genome shotgun (WGS) entry which is preliminary data.</text>
</comment>
<evidence type="ECO:0000313" key="6">
    <source>
        <dbReference type="Proteomes" id="UP001231189"/>
    </source>
</evidence>
<dbReference type="Gene3D" id="3.10.10.10">
    <property type="entry name" value="HIV Type 1 Reverse Transcriptase, subunit A, domain 1"/>
    <property type="match status" value="1"/>
</dbReference>
<gene>
    <name evidence="5" type="ORF">QYE76_056222</name>
</gene>
<dbReference type="PANTHER" id="PTHR24559:SF444">
    <property type="entry name" value="REVERSE TRANSCRIPTASE DOMAIN-CONTAINING PROTEIN"/>
    <property type="match status" value="1"/>
</dbReference>
<feature type="region of interest" description="Disordered" evidence="2">
    <location>
        <begin position="1"/>
        <end position="57"/>
    </location>
</feature>
<keyword evidence="1" id="KW-0175">Coiled coil</keyword>
<dbReference type="InterPro" id="IPR000477">
    <property type="entry name" value="RT_dom"/>
</dbReference>
<keyword evidence="3" id="KW-1133">Transmembrane helix</keyword>
<dbReference type="SUPFAM" id="SSF56672">
    <property type="entry name" value="DNA/RNA polymerases"/>
    <property type="match status" value="1"/>
</dbReference>
<feature type="domain" description="Reverse transcriptase" evidence="4">
    <location>
        <begin position="361"/>
        <end position="423"/>
    </location>
</feature>
<evidence type="ECO:0000256" key="3">
    <source>
        <dbReference type="SAM" id="Phobius"/>
    </source>
</evidence>